<dbReference type="EMBL" id="QANS01000007">
    <property type="protein sequence ID" value="PTU30143.1"/>
    <property type="molecule type" value="Genomic_DNA"/>
</dbReference>
<dbReference type="AlphaFoldDB" id="A0A2T5MC45"/>
<evidence type="ECO:0000313" key="2">
    <source>
        <dbReference type="Proteomes" id="UP000244248"/>
    </source>
</evidence>
<dbReference type="Proteomes" id="UP000244248">
    <property type="component" value="Unassembled WGS sequence"/>
</dbReference>
<proteinExistence type="predicted"/>
<accession>A0A2T5MC45</accession>
<name>A0A2T5MC45_9GAMM</name>
<organism evidence="1 2">
    <name type="scientific">Stenotrophobium rhamnosiphilum</name>
    <dbReference type="NCBI Taxonomy" id="2029166"/>
    <lineage>
        <taxon>Bacteria</taxon>
        <taxon>Pseudomonadati</taxon>
        <taxon>Pseudomonadota</taxon>
        <taxon>Gammaproteobacteria</taxon>
        <taxon>Nevskiales</taxon>
        <taxon>Nevskiaceae</taxon>
        <taxon>Stenotrophobium</taxon>
    </lineage>
</organism>
<reference evidence="1 2" key="1">
    <citation type="submission" date="2018-04" db="EMBL/GenBank/DDBJ databases">
        <title>Novel species isolated from glacier.</title>
        <authorList>
            <person name="Liu Q."/>
            <person name="Xin Y.-H."/>
        </authorList>
    </citation>
    <scope>NUCLEOTIDE SEQUENCE [LARGE SCALE GENOMIC DNA]</scope>
    <source>
        <strain evidence="1 2">GT1R17</strain>
    </source>
</reference>
<comment type="caution">
    <text evidence="1">The sequence shown here is derived from an EMBL/GenBank/DDBJ whole genome shotgun (WGS) entry which is preliminary data.</text>
</comment>
<gene>
    <name evidence="1" type="ORF">CJD38_16515</name>
</gene>
<evidence type="ECO:0000313" key="1">
    <source>
        <dbReference type="EMBL" id="PTU30143.1"/>
    </source>
</evidence>
<evidence type="ECO:0008006" key="3">
    <source>
        <dbReference type="Google" id="ProtNLM"/>
    </source>
</evidence>
<keyword evidence="2" id="KW-1185">Reference proteome</keyword>
<sequence length="157" mass="17610">MGFVALYPPYDVKQTKEGMHLKIRPQAYLLGLFIVLSLSGCVKGCYQSDSYALTQTPAVDPSVPTVTLAKFPFNAKVDASWCQTASPVRVELFVDVSGYVQRVTVLDPWPDACAKEYLRGMNNFKFVESPLTQPIEKLIVNLQVSRTSRRQCMKLQN</sequence>
<protein>
    <recommendedName>
        <fullName evidence="3">TonB C-terminal domain-containing protein</fullName>
    </recommendedName>
</protein>